<evidence type="ECO:0000256" key="3">
    <source>
        <dbReference type="ARBA" id="ARBA00022692"/>
    </source>
</evidence>
<dbReference type="Pfam" id="PF00027">
    <property type="entry name" value="cNMP_binding"/>
    <property type="match status" value="1"/>
</dbReference>
<sequence length="678" mass="76240">MAPTDGHLGKGEADNVGDIFVGEQQNQLPGAPLSDKPNTELECKARMVTSQAKHEHDPEEPALSKAGTRGLGNKVLGLSRLSSTAGGTCDSHALNNVQYILLPDNQFKKYWDCAQAVILITTAIIVPLRVGFSITAFGIAYFIDCFIDTYFWIDMGLNFITAFEDADNQNKLVTDHKLIFANYLKGWLIPDILGCLPVDLATKIAENTFACSFSLNGCATPSNNSGSLFRLFKLLRLFRLMKLLRLMRIGRLLERYEDELFEIQSAMDFAMLICVIVFLGHVVGCFFFFFSGAFWRSATETERIDAGYISLWTEYFTDNPEVATLSNRYLASMYWTFTTLTTVGYGDITCGTNMERIFAIIGMITGGFVFSAIIASMVSTLSTASEDGQAYDDTVNGCTAFVKDHCFAKKLRVDVLLHVRHQHIPPYNRSELLGAMGARVRSEILQELYGKLFLETPLLKDSDRVYCEWIAVSMELRNFNRGAIIHVIGDIVNGLYFIDKGAVHLLDKENIEMDLLVNGDVFNDGEIGGLGMLCEYSLRAACYSSTFFVPKDEMAKMFQFFPHEKHKLKENYLTRTKCLPNDFASKKVGEEEIVNQEPLDLPDAPSEAILQAVIKDRSRIEEHTMEEPDLYQLSSKLKNLQKKMDFVEETRARLLKQQELNHQEAHALMSQIVLSRAV</sequence>
<protein>
    <recommendedName>
        <fullName evidence="11">Cyclic nucleotide-binding domain-containing protein</fullName>
    </recommendedName>
</protein>
<dbReference type="InterPro" id="IPR014710">
    <property type="entry name" value="RmlC-like_jellyroll"/>
</dbReference>
<evidence type="ECO:0000259" key="11">
    <source>
        <dbReference type="PROSITE" id="PS50042"/>
    </source>
</evidence>
<evidence type="ECO:0000256" key="6">
    <source>
        <dbReference type="ARBA" id="ARBA00023136"/>
    </source>
</evidence>
<dbReference type="Gene3D" id="1.10.287.70">
    <property type="match status" value="1"/>
</dbReference>
<keyword evidence="7" id="KW-0407">Ion channel</keyword>
<keyword evidence="13" id="KW-1185">Reference proteome</keyword>
<dbReference type="SUPFAM" id="SSF51206">
    <property type="entry name" value="cAMP-binding domain-like"/>
    <property type="match status" value="1"/>
</dbReference>
<dbReference type="PANTHER" id="PTHR47823:SF11">
    <property type="entry name" value="K+-CHANNEL ERG AND RELATED PROTEINS"/>
    <property type="match status" value="1"/>
</dbReference>
<dbReference type="PROSITE" id="PS50042">
    <property type="entry name" value="CNMP_BINDING_3"/>
    <property type="match status" value="1"/>
</dbReference>
<evidence type="ECO:0000256" key="4">
    <source>
        <dbReference type="ARBA" id="ARBA00022989"/>
    </source>
</evidence>
<keyword evidence="6 10" id="KW-0472">Membrane</keyword>
<comment type="subcellular location">
    <subcellularLocation>
        <location evidence="1">Membrane</location>
        <topology evidence="1">Multi-pass membrane protein</topology>
    </subcellularLocation>
</comment>
<comment type="caution">
    <text evidence="12">The sequence shown here is derived from an EMBL/GenBank/DDBJ whole genome shotgun (WGS) entry which is preliminary data.</text>
</comment>
<dbReference type="InterPro" id="IPR005821">
    <property type="entry name" value="Ion_trans_dom"/>
</dbReference>
<evidence type="ECO:0000256" key="7">
    <source>
        <dbReference type="ARBA" id="ARBA00023303"/>
    </source>
</evidence>
<evidence type="ECO:0000313" key="12">
    <source>
        <dbReference type="EMBL" id="KAK3255564.1"/>
    </source>
</evidence>
<dbReference type="InterPro" id="IPR018490">
    <property type="entry name" value="cNMP-bd_dom_sf"/>
</dbReference>
<feature type="transmembrane region" description="Helical" evidence="10">
    <location>
        <begin position="357"/>
        <end position="378"/>
    </location>
</feature>
<dbReference type="CDD" id="cd00038">
    <property type="entry name" value="CAP_ED"/>
    <property type="match status" value="1"/>
</dbReference>
<feature type="domain" description="Cyclic nucleotide-binding" evidence="11">
    <location>
        <begin position="458"/>
        <end position="575"/>
    </location>
</feature>
<dbReference type="SUPFAM" id="SSF81324">
    <property type="entry name" value="Voltage-gated potassium channels"/>
    <property type="match status" value="1"/>
</dbReference>
<dbReference type="PANTHER" id="PTHR47823">
    <property type="entry name" value="ION_TRANS DOMAIN-CONTAINING PROTEIN"/>
    <property type="match status" value="1"/>
</dbReference>
<dbReference type="AlphaFoldDB" id="A0AAE0F9J3"/>
<organism evidence="12 13">
    <name type="scientific">Cymbomonas tetramitiformis</name>
    <dbReference type="NCBI Taxonomy" id="36881"/>
    <lineage>
        <taxon>Eukaryota</taxon>
        <taxon>Viridiplantae</taxon>
        <taxon>Chlorophyta</taxon>
        <taxon>Pyramimonadophyceae</taxon>
        <taxon>Pyramimonadales</taxon>
        <taxon>Pyramimonadaceae</taxon>
        <taxon>Cymbomonas</taxon>
    </lineage>
</organism>
<dbReference type="Pfam" id="PF00520">
    <property type="entry name" value="Ion_trans"/>
    <property type="match status" value="1"/>
</dbReference>
<evidence type="ECO:0000256" key="10">
    <source>
        <dbReference type="SAM" id="Phobius"/>
    </source>
</evidence>
<keyword evidence="3 10" id="KW-0812">Transmembrane</keyword>
<evidence type="ECO:0000256" key="2">
    <source>
        <dbReference type="ARBA" id="ARBA00022448"/>
    </source>
</evidence>
<evidence type="ECO:0000313" key="13">
    <source>
        <dbReference type="Proteomes" id="UP001190700"/>
    </source>
</evidence>
<proteinExistence type="predicted"/>
<evidence type="ECO:0000256" key="9">
    <source>
        <dbReference type="SAM" id="MobiDB-lite"/>
    </source>
</evidence>
<keyword evidence="5" id="KW-0406">Ion transport</keyword>
<dbReference type="GO" id="GO:0016020">
    <property type="term" value="C:membrane"/>
    <property type="evidence" value="ECO:0007669"/>
    <property type="project" value="UniProtKB-SubCell"/>
</dbReference>
<evidence type="ECO:0000256" key="1">
    <source>
        <dbReference type="ARBA" id="ARBA00004141"/>
    </source>
</evidence>
<reference evidence="12 13" key="1">
    <citation type="journal article" date="2015" name="Genome Biol. Evol.">
        <title>Comparative Genomics of a Bacterivorous Green Alga Reveals Evolutionary Causalities and Consequences of Phago-Mixotrophic Mode of Nutrition.</title>
        <authorList>
            <person name="Burns J.A."/>
            <person name="Paasch A."/>
            <person name="Narechania A."/>
            <person name="Kim E."/>
        </authorList>
    </citation>
    <scope>NUCLEOTIDE SEQUENCE [LARGE SCALE GENOMIC DNA]</scope>
    <source>
        <strain evidence="12 13">PLY_AMNH</strain>
    </source>
</reference>
<feature type="coiled-coil region" evidence="8">
    <location>
        <begin position="630"/>
        <end position="657"/>
    </location>
</feature>
<evidence type="ECO:0000256" key="8">
    <source>
        <dbReference type="SAM" id="Coils"/>
    </source>
</evidence>
<gene>
    <name evidence="12" type="ORF">CYMTET_35258</name>
</gene>
<dbReference type="EMBL" id="LGRX02022485">
    <property type="protein sequence ID" value="KAK3255564.1"/>
    <property type="molecule type" value="Genomic_DNA"/>
</dbReference>
<keyword evidence="4 10" id="KW-1133">Transmembrane helix</keyword>
<dbReference type="InterPro" id="IPR003938">
    <property type="entry name" value="K_chnl_volt-dep_EAG/ELK/ERG"/>
</dbReference>
<dbReference type="InterPro" id="IPR000595">
    <property type="entry name" value="cNMP-bd_dom"/>
</dbReference>
<evidence type="ECO:0000256" key="5">
    <source>
        <dbReference type="ARBA" id="ARBA00023065"/>
    </source>
</evidence>
<dbReference type="Proteomes" id="UP001190700">
    <property type="component" value="Unassembled WGS sequence"/>
</dbReference>
<dbReference type="PRINTS" id="PR01463">
    <property type="entry name" value="EAGCHANLFMLY"/>
</dbReference>
<accession>A0AAE0F9J3</accession>
<dbReference type="Gene3D" id="2.60.120.10">
    <property type="entry name" value="Jelly Rolls"/>
    <property type="match status" value="1"/>
</dbReference>
<feature type="transmembrane region" description="Helical" evidence="10">
    <location>
        <begin position="269"/>
        <end position="295"/>
    </location>
</feature>
<feature type="region of interest" description="Disordered" evidence="9">
    <location>
        <begin position="1"/>
        <end position="68"/>
    </location>
</feature>
<keyword evidence="8" id="KW-0175">Coiled coil</keyword>
<dbReference type="GO" id="GO:0005249">
    <property type="term" value="F:voltage-gated potassium channel activity"/>
    <property type="evidence" value="ECO:0007669"/>
    <property type="project" value="InterPro"/>
</dbReference>
<name>A0AAE0F9J3_9CHLO</name>
<keyword evidence="2" id="KW-0813">Transport</keyword>
<feature type="transmembrane region" description="Helical" evidence="10">
    <location>
        <begin position="116"/>
        <end position="143"/>
    </location>
</feature>